<feature type="signal peptide" evidence="2">
    <location>
        <begin position="1"/>
        <end position="21"/>
    </location>
</feature>
<dbReference type="EMBL" id="OU900095">
    <property type="protein sequence ID" value="CAG9859340.1"/>
    <property type="molecule type" value="Genomic_DNA"/>
</dbReference>
<dbReference type="OrthoDB" id="6339459at2759"/>
<sequence length="586" mass="64442">MASKTIALLVIFSLISQSLQSLDNNEIEVETDPYKEAADDIRKEQKAQTLGAMFQNAMENDGENLIGNFLSQFGKENAGQLLQGLGSVLNSQNDNKESDSPNIIESIGSIMSNMQNNNDDTTANLLQGLGGLLNQGGGNAALLQGLGSLLNQGDNKNKQGEGTAALLQTLGTLFAQGSGGKKEGGGAALLQGLGSLLSSGQGGIDPQLIGSVLNAFSDQGGEKAKEAPQKPRKTDEDFNMDDLLTLAGSFLGSKDQKNKQGKNANFLSMLPGILQTINTFMGPEADERAKGHEGHSWLMPPLLEKFHVLFDHFVHSEIGKQTIAAIGAEKSFKVFMDENGRFNYRKFGELMENLSYRRQWIRIVTDRIAEFIKYAAQPKVYKSYVMGGQLFFNSYIKSLGFPKSTHFDSSRPVETISAFVNYVGKKYFEVKINAKEHVKPAVIYITELMRLAEASGTMKSLSNSKELSDKLADTINLEVIEPLVRVNRAYRFCKAVPKCTRYVLCLVNHESENPAGESLPGLKKGLYRASSLAAGWFLSGETGVPFWTLYVDITNKADCKKLYFEECNEFHVEELRVTTEYVHNEL</sequence>
<feature type="chain" id="PRO_5040282048" evidence="2">
    <location>
        <begin position="22"/>
        <end position="586"/>
    </location>
</feature>
<evidence type="ECO:0000313" key="3">
    <source>
        <dbReference type="EMBL" id="CAG9859340.1"/>
    </source>
</evidence>
<organism evidence="3 4">
    <name type="scientific">Phyllotreta striolata</name>
    <name type="common">Striped flea beetle</name>
    <name type="synonym">Crioceris striolata</name>
    <dbReference type="NCBI Taxonomy" id="444603"/>
    <lineage>
        <taxon>Eukaryota</taxon>
        <taxon>Metazoa</taxon>
        <taxon>Ecdysozoa</taxon>
        <taxon>Arthropoda</taxon>
        <taxon>Hexapoda</taxon>
        <taxon>Insecta</taxon>
        <taxon>Pterygota</taxon>
        <taxon>Neoptera</taxon>
        <taxon>Endopterygota</taxon>
        <taxon>Coleoptera</taxon>
        <taxon>Polyphaga</taxon>
        <taxon>Cucujiformia</taxon>
        <taxon>Chrysomeloidea</taxon>
        <taxon>Chrysomelidae</taxon>
        <taxon>Galerucinae</taxon>
        <taxon>Alticini</taxon>
        <taxon>Phyllotreta</taxon>
    </lineage>
</organism>
<evidence type="ECO:0000256" key="1">
    <source>
        <dbReference type="SAM" id="MobiDB-lite"/>
    </source>
</evidence>
<protein>
    <submittedName>
        <fullName evidence="3">Uncharacterized protein</fullName>
    </submittedName>
</protein>
<feature type="region of interest" description="Disordered" evidence="1">
    <location>
        <begin position="219"/>
        <end position="238"/>
    </location>
</feature>
<dbReference type="AlphaFoldDB" id="A0A9N9TJI2"/>
<evidence type="ECO:0000313" key="4">
    <source>
        <dbReference type="Proteomes" id="UP001153712"/>
    </source>
</evidence>
<proteinExistence type="predicted"/>
<reference evidence="3" key="1">
    <citation type="submission" date="2022-01" db="EMBL/GenBank/DDBJ databases">
        <authorList>
            <person name="King R."/>
        </authorList>
    </citation>
    <scope>NUCLEOTIDE SEQUENCE</scope>
</reference>
<name>A0A9N9TJI2_PHYSR</name>
<evidence type="ECO:0000256" key="2">
    <source>
        <dbReference type="SAM" id="SignalP"/>
    </source>
</evidence>
<accession>A0A9N9TJI2</accession>
<keyword evidence="4" id="KW-1185">Reference proteome</keyword>
<dbReference type="Proteomes" id="UP001153712">
    <property type="component" value="Chromosome 2"/>
</dbReference>
<gene>
    <name evidence="3" type="ORF">PHYEVI_LOCUS5714</name>
</gene>
<feature type="compositionally biased region" description="Basic and acidic residues" evidence="1">
    <location>
        <begin position="220"/>
        <end position="236"/>
    </location>
</feature>
<keyword evidence="2" id="KW-0732">Signal</keyword>